<dbReference type="InterPro" id="IPR050321">
    <property type="entry name" value="Glycosyltr_2/OpgH_subfam"/>
</dbReference>
<keyword evidence="11 16" id="KW-0812">Transmembrane</keyword>
<organism evidence="19 20">
    <name type="scientific">Paraperlucidibaca wandonensis</name>
    <dbReference type="NCBI Taxonomy" id="1268273"/>
    <lineage>
        <taxon>Bacteria</taxon>
        <taxon>Pseudomonadati</taxon>
        <taxon>Pseudomonadota</taxon>
        <taxon>Gammaproteobacteria</taxon>
        <taxon>Moraxellales</taxon>
        <taxon>Moraxellaceae</taxon>
        <taxon>Paraperlucidibaca</taxon>
    </lineage>
</organism>
<dbReference type="Gene3D" id="2.40.10.220">
    <property type="entry name" value="predicted glycosyltransferase like domains"/>
    <property type="match status" value="1"/>
</dbReference>
<evidence type="ECO:0000259" key="18">
    <source>
        <dbReference type="Pfam" id="PF07238"/>
    </source>
</evidence>
<feature type="transmembrane region" description="Helical" evidence="16">
    <location>
        <begin position="218"/>
        <end position="240"/>
    </location>
</feature>
<feature type="transmembrane region" description="Helical" evidence="16">
    <location>
        <begin position="526"/>
        <end position="555"/>
    </location>
</feature>
<keyword evidence="8 16" id="KW-0973">c-di-GMP</keyword>
<evidence type="ECO:0000256" key="5">
    <source>
        <dbReference type="ARBA" id="ARBA00018714"/>
    </source>
</evidence>
<dbReference type="InterPro" id="IPR003919">
    <property type="entry name" value="Cell_synth_A"/>
</dbReference>
<dbReference type="Gene3D" id="3.90.550.10">
    <property type="entry name" value="Spore Coat Polysaccharide Biosynthesis Protein SpsA, Chain A"/>
    <property type="match status" value="1"/>
</dbReference>
<keyword evidence="7 16" id="KW-0997">Cell inner membrane</keyword>
<dbReference type="InterPro" id="IPR029044">
    <property type="entry name" value="Nucleotide-diphossugar_trans"/>
</dbReference>
<dbReference type="EMBL" id="JBHTIT010000002">
    <property type="protein sequence ID" value="MFD0951002.1"/>
    <property type="molecule type" value="Genomic_DNA"/>
</dbReference>
<feature type="transmembrane region" description="Helical" evidence="16">
    <location>
        <begin position="653"/>
        <end position="676"/>
    </location>
</feature>
<sequence length="835" mass="94386">MREQDSAVAPRWVDHWRNLPNLKWWWLFVLPADQRKAIPILDSLALRLRAWVASQLGVEQPAPMHLWLWRVFVLPQAYQYQNTKSLLQFMARGIGHLKRLCQQLWAPMQSWLDARVDRAALGKRLDGLALTLPTMTLSLRLLIAFVCLPLLGLIVSTPLQPLDQALFAILMIGLAMFARQMPGKTARVFLLTLSLVATLRYLWWRVTATMPVGEPVDLFFALILFAAELYAVTILLLGYFQTAWPLNREEAPLPADRSEWPSVDIYIPTYNEPLKVLRPTVLAALGLDWPADKLSIWVLDDGRRDNIRRFCEEAGVNYLIRPNNFHAKAGNLNHALQYSTGDYIAIFDCDHIPTRPFLRSTMGWFLKDPKCAVVQTPHHFFSPDPFRRNLGMKDGEPAEDMLFHGLLQDGNDFWNATFFCGSCAVIKRGPLLEVGGIAVETVTEDAHTALKLHRLGYNTAFINKPQAAGLATESIAGHVGQRIRWARGMIQIFRTDNPLRGPGLTWAQRLCYTSSMLHFLYGIPRLIFLLAPMAYLFFGLHLIATSAAAILAYILPQLIHANLANSRAQGQHRHSFWSEVYETVLAWYIAVPTTMALINPKLGKFNVTSKGSLVDSSFYDWGIAKPYLLLIVINVAGLFFGIARILSPENGEIGTVLLNVFWVLYNLVVLGVAMGASRESMQLRVSPRVNGEMSIVLYRIGDQAIRAKSLDYSMTGLGVILPDGIELNDGEHIRVLLPSDEDEMAFNAQVMWRAGRRVGLRFENLTLRDEANLVRCTFARPGAWYASPVVGDNAWQSLTRINKLCWHAYGQLFQLIPAFWRSRRVRHITSAVERP</sequence>
<evidence type="ECO:0000256" key="2">
    <source>
        <dbReference type="ARBA" id="ARBA00005186"/>
    </source>
</evidence>
<comment type="subcellular location">
    <subcellularLocation>
        <location evidence="1">Cell inner membrane</location>
        <topology evidence="1">Multi-pass membrane protein</topology>
    </subcellularLocation>
</comment>
<evidence type="ECO:0000259" key="17">
    <source>
        <dbReference type="Pfam" id="PF00535"/>
    </source>
</evidence>
<comment type="caution">
    <text evidence="19">The sequence shown here is derived from an EMBL/GenBank/DDBJ whole genome shotgun (WGS) entry which is preliminary data.</text>
</comment>
<feature type="domain" description="PilZ" evidence="18">
    <location>
        <begin position="684"/>
        <end position="778"/>
    </location>
</feature>
<dbReference type="EC" id="2.4.1.12" evidence="4 16"/>
<reference evidence="20" key="1">
    <citation type="journal article" date="2019" name="Int. J. Syst. Evol. Microbiol.">
        <title>The Global Catalogue of Microorganisms (GCM) 10K type strain sequencing project: providing services to taxonomists for standard genome sequencing and annotation.</title>
        <authorList>
            <consortium name="The Broad Institute Genomics Platform"/>
            <consortium name="The Broad Institute Genome Sequencing Center for Infectious Disease"/>
            <person name="Wu L."/>
            <person name="Ma J."/>
        </authorList>
    </citation>
    <scope>NUCLEOTIDE SEQUENCE [LARGE SCALE GENOMIC DNA]</scope>
    <source>
        <strain evidence="20">CCUG 63419</strain>
    </source>
</reference>
<feature type="transmembrane region" description="Helical" evidence="16">
    <location>
        <begin position="165"/>
        <end position="181"/>
    </location>
</feature>
<dbReference type="PANTHER" id="PTHR43867">
    <property type="entry name" value="CELLULOSE SYNTHASE CATALYTIC SUBUNIT A [UDP-FORMING]"/>
    <property type="match status" value="1"/>
</dbReference>
<dbReference type="SUPFAM" id="SSF141371">
    <property type="entry name" value="PilZ domain-like"/>
    <property type="match status" value="1"/>
</dbReference>
<keyword evidence="14 16" id="KW-0472">Membrane</keyword>
<evidence type="ECO:0000256" key="14">
    <source>
        <dbReference type="ARBA" id="ARBA00023136"/>
    </source>
</evidence>
<gene>
    <name evidence="19" type="primary">bcsA</name>
    <name evidence="19" type="ORF">ACFQ0F_11520</name>
</gene>
<name>A0ABW3HJX4_9GAMM</name>
<evidence type="ECO:0000256" key="13">
    <source>
        <dbReference type="ARBA" id="ARBA00022989"/>
    </source>
</evidence>
<keyword evidence="20" id="KW-1185">Reference proteome</keyword>
<dbReference type="InterPro" id="IPR009875">
    <property type="entry name" value="PilZ_domain"/>
</dbReference>
<keyword evidence="13 16" id="KW-1133">Transmembrane helix</keyword>
<evidence type="ECO:0000256" key="6">
    <source>
        <dbReference type="ARBA" id="ARBA00022475"/>
    </source>
</evidence>
<dbReference type="SUPFAM" id="SSF53448">
    <property type="entry name" value="Nucleotide-diphospho-sugar transferases"/>
    <property type="match status" value="1"/>
</dbReference>
<feature type="transmembrane region" description="Helical" evidence="16">
    <location>
        <begin position="585"/>
        <end position="602"/>
    </location>
</feature>
<dbReference type="InterPro" id="IPR001173">
    <property type="entry name" value="Glyco_trans_2-like"/>
</dbReference>
<evidence type="ECO:0000313" key="20">
    <source>
        <dbReference type="Proteomes" id="UP001597044"/>
    </source>
</evidence>
<accession>A0ABW3HJX4</accession>
<dbReference type="RefSeq" id="WP_379072377.1">
    <property type="nucleotide sequence ID" value="NZ_JBHTIT010000002.1"/>
</dbReference>
<proteinExistence type="inferred from homology"/>
<dbReference type="InterPro" id="IPR005150">
    <property type="entry name" value="Cellulose_synth"/>
</dbReference>
<dbReference type="Pfam" id="PF07238">
    <property type="entry name" value="PilZ"/>
    <property type="match status" value="1"/>
</dbReference>
<dbReference type="PRINTS" id="PR01439">
    <property type="entry name" value="CELLSNTHASEA"/>
</dbReference>
<dbReference type="Pfam" id="PF03552">
    <property type="entry name" value="Cellulose_synt"/>
    <property type="match status" value="1"/>
</dbReference>
<comment type="similarity">
    <text evidence="3">Belongs to the glycosyltransferase 2 family.</text>
</comment>
<comment type="function">
    <text evidence="16">Catalytic subunit of cellulose synthase. It polymerizes uridine 5'-diphosphate glucose to cellulose.</text>
</comment>
<dbReference type="PANTHER" id="PTHR43867:SF2">
    <property type="entry name" value="CELLULOSE SYNTHASE CATALYTIC SUBUNIT A [UDP-FORMING]"/>
    <property type="match status" value="1"/>
</dbReference>
<evidence type="ECO:0000256" key="8">
    <source>
        <dbReference type="ARBA" id="ARBA00022636"/>
    </source>
</evidence>
<feature type="transmembrane region" description="Helical" evidence="16">
    <location>
        <begin position="188"/>
        <end position="206"/>
    </location>
</feature>
<keyword evidence="6 16" id="KW-1003">Cell membrane</keyword>
<keyword evidence="10 16" id="KW-0808">Transferase</keyword>
<comment type="cofactor">
    <cofactor evidence="16">
        <name>Mg(2+)</name>
        <dbReference type="ChEBI" id="CHEBI:18420"/>
    </cofactor>
</comment>
<evidence type="ECO:0000256" key="3">
    <source>
        <dbReference type="ARBA" id="ARBA00006739"/>
    </source>
</evidence>
<evidence type="ECO:0000256" key="9">
    <source>
        <dbReference type="ARBA" id="ARBA00022676"/>
    </source>
</evidence>
<feature type="transmembrane region" description="Helical" evidence="16">
    <location>
        <begin position="627"/>
        <end position="647"/>
    </location>
</feature>
<evidence type="ECO:0000256" key="16">
    <source>
        <dbReference type="RuleBase" id="RU365020"/>
    </source>
</evidence>
<evidence type="ECO:0000256" key="4">
    <source>
        <dbReference type="ARBA" id="ARBA00012539"/>
    </source>
</evidence>
<evidence type="ECO:0000256" key="7">
    <source>
        <dbReference type="ARBA" id="ARBA00022519"/>
    </source>
</evidence>
<evidence type="ECO:0000313" key="19">
    <source>
        <dbReference type="EMBL" id="MFD0951002.1"/>
    </source>
</evidence>
<feature type="domain" description="Glycosyltransferase 2-like" evidence="17">
    <location>
        <begin position="265"/>
        <end position="432"/>
    </location>
</feature>
<evidence type="ECO:0000256" key="12">
    <source>
        <dbReference type="ARBA" id="ARBA00022916"/>
    </source>
</evidence>
<dbReference type="CDD" id="cd06421">
    <property type="entry name" value="CESA_CelA_like"/>
    <property type="match status" value="1"/>
</dbReference>
<evidence type="ECO:0000256" key="10">
    <source>
        <dbReference type="ARBA" id="ARBA00022679"/>
    </source>
</evidence>
<keyword evidence="12 16" id="KW-0135">Cellulose biosynthesis</keyword>
<dbReference type="NCBIfam" id="TIGR03030">
    <property type="entry name" value="CelA"/>
    <property type="match status" value="1"/>
</dbReference>
<protein>
    <recommendedName>
        <fullName evidence="5 16">Cellulose synthase catalytic subunit [UDP-forming]</fullName>
        <ecNumber evidence="4 16">2.4.1.12</ecNumber>
    </recommendedName>
</protein>
<comment type="catalytic activity">
    <reaction evidence="15 16">
        <text>[(1-&gt;4)-beta-D-glucosyl](n) + UDP-alpha-D-glucose = [(1-&gt;4)-beta-D-glucosyl](n+1) + UDP + H(+)</text>
        <dbReference type="Rhea" id="RHEA:19929"/>
        <dbReference type="Rhea" id="RHEA-COMP:10033"/>
        <dbReference type="Rhea" id="RHEA-COMP:10034"/>
        <dbReference type="ChEBI" id="CHEBI:15378"/>
        <dbReference type="ChEBI" id="CHEBI:18246"/>
        <dbReference type="ChEBI" id="CHEBI:58223"/>
        <dbReference type="ChEBI" id="CHEBI:58885"/>
        <dbReference type="EC" id="2.4.1.12"/>
    </reaction>
</comment>
<keyword evidence="9 16" id="KW-0328">Glycosyltransferase</keyword>
<evidence type="ECO:0000256" key="1">
    <source>
        <dbReference type="ARBA" id="ARBA00004429"/>
    </source>
</evidence>
<feature type="transmembrane region" description="Helical" evidence="16">
    <location>
        <begin position="141"/>
        <end position="159"/>
    </location>
</feature>
<dbReference type="Proteomes" id="UP001597044">
    <property type="component" value="Unassembled WGS sequence"/>
</dbReference>
<evidence type="ECO:0000256" key="15">
    <source>
        <dbReference type="ARBA" id="ARBA00048682"/>
    </source>
</evidence>
<comment type="pathway">
    <text evidence="2 16">Glycan metabolism; bacterial cellulose biosynthesis.</text>
</comment>
<evidence type="ECO:0000256" key="11">
    <source>
        <dbReference type="ARBA" id="ARBA00022692"/>
    </source>
</evidence>
<dbReference type="Pfam" id="PF00535">
    <property type="entry name" value="Glycos_transf_2"/>
    <property type="match status" value="1"/>
</dbReference>